<keyword evidence="2" id="KW-1185">Reference proteome</keyword>
<protein>
    <submittedName>
        <fullName evidence="1">Uncharacterized protein</fullName>
    </submittedName>
</protein>
<dbReference type="STRING" id="1855912.LuPra_06040"/>
<dbReference type="AlphaFoldDB" id="A0A143PX10"/>
<name>A0A143PX10_LUTPR</name>
<reference evidence="1 2" key="1">
    <citation type="journal article" date="2016" name="Genome Announc.">
        <title>First Complete Genome Sequence of a Subdivision 6 Acidobacterium Strain.</title>
        <authorList>
            <person name="Huang S."/>
            <person name="Vieira S."/>
            <person name="Bunk B."/>
            <person name="Riedel T."/>
            <person name="Sproer C."/>
            <person name="Overmann J."/>
        </authorList>
    </citation>
    <scope>NUCLEOTIDE SEQUENCE [LARGE SCALE GENOMIC DNA]</scope>
    <source>
        <strain evidence="2">DSM 100886 HEG_-6_39</strain>
    </source>
</reference>
<sequence length="32" mass="3719">MTIRIVKRGVSKDKPPFCPFLIDYPCDQPEPK</sequence>
<reference evidence="2" key="2">
    <citation type="submission" date="2016-04" db="EMBL/GenBank/DDBJ databases">
        <title>First Complete Genome Sequence of a Subdivision 6 Acidobacterium.</title>
        <authorList>
            <person name="Huang S."/>
            <person name="Vieira S."/>
            <person name="Bunk B."/>
            <person name="Riedel T."/>
            <person name="Sproeer C."/>
            <person name="Overmann J."/>
        </authorList>
    </citation>
    <scope>NUCLEOTIDE SEQUENCE [LARGE SCALE GENOMIC DNA]</scope>
    <source>
        <strain evidence="2">DSM 100886 HEG_-6_39</strain>
    </source>
</reference>
<gene>
    <name evidence="1" type="ORF">LuPra_06040</name>
</gene>
<dbReference type="KEGG" id="abac:LuPra_06040"/>
<evidence type="ECO:0000313" key="2">
    <source>
        <dbReference type="Proteomes" id="UP000076079"/>
    </source>
</evidence>
<proteinExistence type="predicted"/>
<evidence type="ECO:0000313" key="1">
    <source>
        <dbReference type="EMBL" id="AMY12758.1"/>
    </source>
</evidence>
<accession>A0A143PX10</accession>
<dbReference type="Proteomes" id="UP000076079">
    <property type="component" value="Chromosome"/>
</dbReference>
<organism evidence="1 2">
    <name type="scientific">Luteitalea pratensis</name>
    <dbReference type="NCBI Taxonomy" id="1855912"/>
    <lineage>
        <taxon>Bacteria</taxon>
        <taxon>Pseudomonadati</taxon>
        <taxon>Acidobacteriota</taxon>
        <taxon>Vicinamibacteria</taxon>
        <taxon>Vicinamibacterales</taxon>
        <taxon>Vicinamibacteraceae</taxon>
        <taxon>Luteitalea</taxon>
    </lineage>
</organism>
<dbReference type="EMBL" id="CP015136">
    <property type="protein sequence ID" value="AMY12758.1"/>
    <property type="molecule type" value="Genomic_DNA"/>
</dbReference>